<name>A0A015X5M7_BACFG</name>
<reference evidence="1 2" key="1">
    <citation type="submission" date="2014-02" db="EMBL/GenBank/DDBJ databases">
        <authorList>
            <person name="Sears C."/>
            <person name="Carroll K."/>
            <person name="Sack B.R."/>
            <person name="Qadri F."/>
            <person name="Myers L.L."/>
            <person name="Chung G.-T."/>
            <person name="Escheverria P."/>
            <person name="Fraser C.M."/>
            <person name="Sadzewicz L."/>
            <person name="Shefchek K.A."/>
            <person name="Tallon L."/>
            <person name="Das S.P."/>
            <person name="Daugherty S."/>
            <person name="Mongodin E.F."/>
        </authorList>
    </citation>
    <scope>NUCLEOTIDE SEQUENCE [LARGE SCALE GENOMIC DNA]</scope>
    <source>
        <strain evidence="1 2">S36L11</strain>
    </source>
</reference>
<dbReference type="EMBL" id="JGDJ01000161">
    <property type="protein sequence ID" value="EXZ29420.1"/>
    <property type="molecule type" value="Genomic_DNA"/>
</dbReference>
<dbReference type="Proteomes" id="UP000022082">
    <property type="component" value="Unassembled WGS sequence"/>
</dbReference>
<evidence type="ECO:0000313" key="1">
    <source>
        <dbReference type="EMBL" id="EXZ29420.1"/>
    </source>
</evidence>
<dbReference type="AlphaFoldDB" id="A0A015X5M7"/>
<sequence length="70" mass="8447">MQFKEQKLFFNTHTNSVNLLTKEKYENLLIFRISANRTLRLPIRFVIVGSFRYHQNYTTFIKKATTKSIF</sequence>
<proteinExistence type="predicted"/>
<gene>
    <name evidence="1" type="ORF">M136_1297</name>
</gene>
<accession>A0A015X5M7</accession>
<protein>
    <submittedName>
        <fullName evidence="1">Uncharacterized protein</fullName>
    </submittedName>
</protein>
<organism evidence="1 2">
    <name type="scientific">Bacteroides fragilis str. S36L11</name>
    <dbReference type="NCBI Taxonomy" id="1339327"/>
    <lineage>
        <taxon>Bacteria</taxon>
        <taxon>Pseudomonadati</taxon>
        <taxon>Bacteroidota</taxon>
        <taxon>Bacteroidia</taxon>
        <taxon>Bacteroidales</taxon>
        <taxon>Bacteroidaceae</taxon>
        <taxon>Bacteroides</taxon>
    </lineage>
</organism>
<evidence type="ECO:0000313" key="2">
    <source>
        <dbReference type="Proteomes" id="UP000022082"/>
    </source>
</evidence>
<comment type="caution">
    <text evidence="1">The sequence shown here is derived from an EMBL/GenBank/DDBJ whole genome shotgun (WGS) entry which is preliminary data.</text>
</comment>